<gene>
    <name evidence="2" type="ORF">BXY45_11424</name>
</gene>
<feature type="transmembrane region" description="Helical" evidence="1">
    <location>
        <begin position="171"/>
        <end position="193"/>
    </location>
</feature>
<keyword evidence="1" id="KW-1133">Transmembrane helix</keyword>
<dbReference type="RefSeq" id="WP_109774750.1">
    <property type="nucleotide sequence ID" value="NZ_QGDQ01000014.1"/>
</dbReference>
<sequence>MISPDRGALRVLRSAVLALFVVGLSAAGHALGGGHLPSAPAMAALAAAVAICCAAATRWRLPAGAAAGLLTASQVVLHALLERLAPAAPAHTSAWGSHAPQGQPLSSLQPLDIAAHGGHPTLVHGLGELAPAAPPTLWLGGPTTADSAMLLAHCAVAVALALVYSRGEDALWALCAWLAPLVAVVVAVVLPVLPRRQLAPGGAVVVARRPLCVLRGVRRRGPPVLAAG</sequence>
<feature type="transmembrane region" description="Helical" evidence="1">
    <location>
        <begin position="12"/>
        <end position="32"/>
    </location>
</feature>
<proteinExistence type="predicted"/>
<reference evidence="2 3" key="1">
    <citation type="submission" date="2018-03" db="EMBL/GenBank/DDBJ databases">
        <title>Genomic Encyclopedia of Archaeal and Bacterial Type Strains, Phase II (KMG-II): from individual species to whole genera.</title>
        <authorList>
            <person name="Goeker M."/>
        </authorList>
    </citation>
    <scope>NUCLEOTIDE SEQUENCE [LARGE SCALE GENOMIC DNA]</scope>
    <source>
        <strain evidence="2 3">DSM 44889</strain>
    </source>
</reference>
<dbReference type="EMBL" id="QGDQ01000014">
    <property type="protein sequence ID" value="PWJ53129.1"/>
    <property type="molecule type" value="Genomic_DNA"/>
</dbReference>
<feature type="transmembrane region" description="Helical" evidence="1">
    <location>
        <begin position="147"/>
        <end position="164"/>
    </location>
</feature>
<protein>
    <submittedName>
        <fullName evidence="2">Uncharacterized protein</fullName>
    </submittedName>
</protein>
<accession>A0A316A6Q8</accession>
<organism evidence="2 3">
    <name type="scientific">Quadrisphaera granulorum</name>
    <dbReference type="NCBI Taxonomy" id="317664"/>
    <lineage>
        <taxon>Bacteria</taxon>
        <taxon>Bacillati</taxon>
        <taxon>Actinomycetota</taxon>
        <taxon>Actinomycetes</taxon>
        <taxon>Kineosporiales</taxon>
        <taxon>Kineosporiaceae</taxon>
        <taxon>Quadrisphaera</taxon>
    </lineage>
</organism>
<name>A0A316A6Q8_9ACTN</name>
<evidence type="ECO:0000313" key="2">
    <source>
        <dbReference type="EMBL" id="PWJ53129.1"/>
    </source>
</evidence>
<evidence type="ECO:0000313" key="3">
    <source>
        <dbReference type="Proteomes" id="UP000245469"/>
    </source>
</evidence>
<dbReference type="AlphaFoldDB" id="A0A316A6Q8"/>
<keyword evidence="1" id="KW-0472">Membrane</keyword>
<comment type="caution">
    <text evidence="2">The sequence shown here is derived from an EMBL/GenBank/DDBJ whole genome shotgun (WGS) entry which is preliminary data.</text>
</comment>
<keyword evidence="3" id="KW-1185">Reference proteome</keyword>
<keyword evidence="1" id="KW-0812">Transmembrane</keyword>
<evidence type="ECO:0000256" key="1">
    <source>
        <dbReference type="SAM" id="Phobius"/>
    </source>
</evidence>
<dbReference type="Proteomes" id="UP000245469">
    <property type="component" value="Unassembled WGS sequence"/>
</dbReference>